<dbReference type="SUPFAM" id="SSF50129">
    <property type="entry name" value="GroES-like"/>
    <property type="match status" value="1"/>
</dbReference>
<dbReference type="InterPro" id="IPR036291">
    <property type="entry name" value="NAD(P)-bd_dom_sf"/>
</dbReference>
<dbReference type="CDD" id="cd05289">
    <property type="entry name" value="MDR_like_2"/>
    <property type="match status" value="1"/>
</dbReference>
<dbReference type="SMART" id="SM00829">
    <property type="entry name" value="PKS_ER"/>
    <property type="match status" value="1"/>
</dbReference>
<dbReference type="Pfam" id="PF08240">
    <property type="entry name" value="ADH_N"/>
    <property type="match status" value="1"/>
</dbReference>
<gene>
    <name evidence="4" type="ORF">GCM10022252_12050</name>
</gene>
<dbReference type="EMBL" id="BAABAQ010000002">
    <property type="protein sequence ID" value="GAA4183947.1"/>
    <property type="molecule type" value="Genomic_DNA"/>
</dbReference>
<dbReference type="SUPFAM" id="SSF51735">
    <property type="entry name" value="NAD(P)-binding Rossmann-fold domains"/>
    <property type="match status" value="1"/>
</dbReference>
<keyword evidence="5" id="KW-1185">Reference proteome</keyword>
<dbReference type="InterPro" id="IPR020843">
    <property type="entry name" value="ER"/>
</dbReference>
<dbReference type="PANTHER" id="PTHR44154">
    <property type="entry name" value="QUINONE OXIDOREDUCTASE"/>
    <property type="match status" value="1"/>
</dbReference>
<feature type="domain" description="Enoyl reductase (ER)" evidence="3">
    <location>
        <begin position="16"/>
        <end position="307"/>
    </location>
</feature>
<evidence type="ECO:0000256" key="2">
    <source>
        <dbReference type="SAM" id="MobiDB-lite"/>
    </source>
</evidence>
<dbReference type="RefSeq" id="WP_344915812.1">
    <property type="nucleotide sequence ID" value="NZ_BAABAQ010000002.1"/>
</dbReference>
<proteinExistence type="predicted"/>
<comment type="caution">
    <text evidence="4">The sequence shown here is derived from an EMBL/GenBank/DDBJ whole genome shotgun (WGS) entry which is preliminary data.</text>
</comment>
<feature type="region of interest" description="Disordered" evidence="2">
    <location>
        <begin position="1"/>
        <end position="21"/>
    </location>
</feature>
<keyword evidence="1" id="KW-0521">NADP</keyword>
<dbReference type="Gene3D" id="3.90.180.10">
    <property type="entry name" value="Medium-chain alcohol dehydrogenases, catalytic domain"/>
    <property type="match status" value="1"/>
</dbReference>
<dbReference type="InterPro" id="IPR013154">
    <property type="entry name" value="ADH-like_N"/>
</dbReference>
<evidence type="ECO:0000256" key="1">
    <source>
        <dbReference type="ARBA" id="ARBA00022857"/>
    </source>
</evidence>
<evidence type="ECO:0000313" key="4">
    <source>
        <dbReference type="EMBL" id="GAA4183947.1"/>
    </source>
</evidence>
<dbReference type="Pfam" id="PF13602">
    <property type="entry name" value="ADH_zinc_N_2"/>
    <property type="match status" value="1"/>
</dbReference>
<dbReference type="InterPro" id="IPR051603">
    <property type="entry name" value="Zinc-ADH_QOR/CCCR"/>
</dbReference>
<name>A0ABP8AH89_9ACTN</name>
<reference evidence="5" key="1">
    <citation type="journal article" date="2019" name="Int. J. Syst. Evol. Microbiol.">
        <title>The Global Catalogue of Microorganisms (GCM) 10K type strain sequencing project: providing services to taxonomists for standard genome sequencing and annotation.</title>
        <authorList>
            <consortium name="The Broad Institute Genomics Platform"/>
            <consortium name="The Broad Institute Genome Sequencing Center for Infectious Disease"/>
            <person name="Wu L."/>
            <person name="Ma J."/>
        </authorList>
    </citation>
    <scope>NUCLEOTIDE SEQUENCE [LARGE SCALE GENOMIC DNA]</scope>
    <source>
        <strain evidence="5">JCM 17388</strain>
    </source>
</reference>
<dbReference type="Proteomes" id="UP001501251">
    <property type="component" value="Unassembled WGS sequence"/>
</dbReference>
<dbReference type="PANTHER" id="PTHR44154:SF1">
    <property type="entry name" value="QUINONE OXIDOREDUCTASE"/>
    <property type="match status" value="1"/>
</dbReference>
<evidence type="ECO:0000313" key="5">
    <source>
        <dbReference type="Proteomes" id="UP001501251"/>
    </source>
</evidence>
<accession>A0ABP8AH89</accession>
<sequence length="311" mass="31521">MERNDMPKAYTYTQHGGPETETFADLPRPVPGPGQLLVAVRAAGVNPVDWKRRAGYLPPGAAAAELPAVLGGEVAGVVEEVGEGVEGFAPGDAVFGNPLTGGYAEYTLLPVELAAHKPDAVSFADAATLPIAAATAYDGVHQLGLPPGATLLIIGVGGGVGVAAAQIAGNAGLRVIGIASAAKKDFVERLGVLHVEPGPDVADRVRAAAPGGVDAIYDLVGGDALVAVAGLLGDPAKLITAADRDTVARLGGSPVARKRDREVLEAVARLVEQGVLRPYVTETFPLDEAAEALRAVEAGHARGKIVIEVAG</sequence>
<dbReference type="InterPro" id="IPR011032">
    <property type="entry name" value="GroES-like_sf"/>
</dbReference>
<protein>
    <submittedName>
        <fullName evidence="4">NADP-dependent oxidoreductase</fullName>
    </submittedName>
</protein>
<dbReference type="Gene3D" id="3.40.50.720">
    <property type="entry name" value="NAD(P)-binding Rossmann-like Domain"/>
    <property type="match status" value="1"/>
</dbReference>
<organism evidence="4 5">
    <name type="scientific">Streptosporangium oxazolinicum</name>
    <dbReference type="NCBI Taxonomy" id="909287"/>
    <lineage>
        <taxon>Bacteria</taxon>
        <taxon>Bacillati</taxon>
        <taxon>Actinomycetota</taxon>
        <taxon>Actinomycetes</taxon>
        <taxon>Streptosporangiales</taxon>
        <taxon>Streptosporangiaceae</taxon>
        <taxon>Streptosporangium</taxon>
    </lineage>
</organism>
<evidence type="ECO:0000259" key="3">
    <source>
        <dbReference type="SMART" id="SM00829"/>
    </source>
</evidence>